<organism evidence="1 2">
    <name type="scientific">Penicillium nordicum</name>
    <dbReference type="NCBI Taxonomy" id="229535"/>
    <lineage>
        <taxon>Eukaryota</taxon>
        <taxon>Fungi</taxon>
        <taxon>Dikarya</taxon>
        <taxon>Ascomycota</taxon>
        <taxon>Pezizomycotina</taxon>
        <taxon>Eurotiomycetes</taxon>
        <taxon>Eurotiomycetidae</taxon>
        <taxon>Eurotiales</taxon>
        <taxon>Aspergillaceae</taxon>
        <taxon>Penicillium</taxon>
    </lineage>
</organism>
<dbReference type="EMBL" id="LHQQ01000102">
    <property type="protein sequence ID" value="KOS42574.1"/>
    <property type="molecule type" value="Genomic_DNA"/>
</dbReference>
<name>A0A0M8P6Z0_9EURO</name>
<comment type="caution">
    <text evidence="1">The sequence shown here is derived from an EMBL/GenBank/DDBJ whole genome shotgun (WGS) entry which is preliminary data.</text>
</comment>
<dbReference type="AlphaFoldDB" id="A0A0M8P6Z0"/>
<evidence type="ECO:0000313" key="2">
    <source>
        <dbReference type="Proteomes" id="UP000037696"/>
    </source>
</evidence>
<sequence>MSTLSCFERRRKPQKFKPVAQTRIGLGVAKTPDRRQLSRSPSTSLLELPRVSFLVLHQFHFALRFESSAYSGQRNLSLASVRCPGSSLSTR</sequence>
<keyword evidence="2" id="KW-1185">Reference proteome</keyword>
<proteinExistence type="predicted"/>
<dbReference type="Proteomes" id="UP000037696">
    <property type="component" value="Unassembled WGS sequence"/>
</dbReference>
<evidence type="ECO:0000313" key="1">
    <source>
        <dbReference type="EMBL" id="KOS42574.1"/>
    </source>
</evidence>
<gene>
    <name evidence="1" type="ORF">ACN38_g6538</name>
</gene>
<protein>
    <submittedName>
        <fullName evidence="1">Uncharacterized protein</fullName>
    </submittedName>
</protein>
<accession>A0A0M8P6Z0</accession>
<reference evidence="1 2" key="1">
    <citation type="submission" date="2015-08" db="EMBL/GenBank/DDBJ databases">
        <title>Genome sequencing of Penicillium nordicum.</title>
        <authorList>
            <person name="Nguyen H.D."/>
            <person name="Seifert K.A."/>
        </authorList>
    </citation>
    <scope>NUCLEOTIDE SEQUENCE [LARGE SCALE GENOMIC DNA]</scope>
    <source>
        <strain evidence="1 2">DAOMC 185683</strain>
    </source>
</reference>